<feature type="transmembrane region" description="Helical" evidence="11">
    <location>
        <begin position="75"/>
        <end position="91"/>
    </location>
</feature>
<dbReference type="Proteomes" id="UP000317180">
    <property type="component" value="Unassembled WGS sequence"/>
</dbReference>
<dbReference type="Gene3D" id="1.20.120.220">
    <property type="entry name" value="ATP synthase, F0 complex, subunit A"/>
    <property type="match status" value="1"/>
</dbReference>
<dbReference type="SUPFAM" id="SSF81336">
    <property type="entry name" value="F1F0 ATP synthase subunit A"/>
    <property type="match status" value="1"/>
</dbReference>
<dbReference type="CDD" id="cd00310">
    <property type="entry name" value="ATP-synt_Fo_a_6"/>
    <property type="match status" value="1"/>
</dbReference>
<gene>
    <name evidence="11 13" type="primary">atpB</name>
    <name evidence="13" type="ORF">BAG01nite_25090</name>
</gene>
<evidence type="ECO:0000256" key="9">
    <source>
        <dbReference type="ARBA" id="ARBA00023136"/>
    </source>
</evidence>
<comment type="function">
    <text evidence="11 12">Key component of the proton channel; it plays a direct role in the translocation of protons across the membrane.</text>
</comment>
<organism evidence="13 14">
    <name type="scientific">Brevibacillus agri</name>
    <dbReference type="NCBI Taxonomy" id="51101"/>
    <lineage>
        <taxon>Bacteria</taxon>
        <taxon>Bacillati</taxon>
        <taxon>Bacillota</taxon>
        <taxon>Bacilli</taxon>
        <taxon>Bacillales</taxon>
        <taxon>Paenibacillaceae</taxon>
        <taxon>Brevibacillus</taxon>
    </lineage>
</organism>
<dbReference type="InterPro" id="IPR035908">
    <property type="entry name" value="F0_ATP_A_sf"/>
</dbReference>
<dbReference type="InterPro" id="IPR000568">
    <property type="entry name" value="ATP_synth_F0_asu"/>
</dbReference>
<proteinExistence type="inferred from homology"/>
<keyword evidence="4 11" id="KW-0138">CF(0)</keyword>
<evidence type="ECO:0000313" key="13">
    <source>
        <dbReference type="EMBL" id="GED26407.1"/>
    </source>
</evidence>
<evidence type="ECO:0000256" key="12">
    <source>
        <dbReference type="RuleBase" id="RU000483"/>
    </source>
</evidence>
<evidence type="ECO:0000313" key="14">
    <source>
        <dbReference type="Proteomes" id="UP000317180"/>
    </source>
</evidence>
<evidence type="ECO:0000256" key="5">
    <source>
        <dbReference type="ARBA" id="ARBA00022692"/>
    </source>
</evidence>
<feature type="transmembrane region" description="Helical" evidence="11">
    <location>
        <begin position="215"/>
        <end position="235"/>
    </location>
</feature>
<keyword evidence="6 11" id="KW-0375">Hydrogen ion transport</keyword>
<evidence type="ECO:0000256" key="8">
    <source>
        <dbReference type="ARBA" id="ARBA00023065"/>
    </source>
</evidence>
<comment type="similarity">
    <text evidence="2 11 12">Belongs to the ATPase A chain family.</text>
</comment>
<keyword evidence="9 11" id="KW-0472">Membrane</keyword>
<dbReference type="Pfam" id="PF00119">
    <property type="entry name" value="ATP-synt_A"/>
    <property type="match status" value="1"/>
</dbReference>
<accession>A0ABQ0SRA9</accession>
<keyword evidence="11" id="KW-1003">Cell membrane</keyword>
<feature type="transmembrane region" description="Helical" evidence="11">
    <location>
        <begin position="241"/>
        <end position="266"/>
    </location>
</feature>
<evidence type="ECO:0000256" key="7">
    <source>
        <dbReference type="ARBA" id="ARBA00022989"/>
    </source>
</evidence>
<keyword evidence="7 11" id="KW-1133">Transmembrane helix</keyword>
<keyword evidence="14" id="KW-1185">Reference proteome</keyword>
<dbReference type="InterPro" id="IPR045082">
    <property type="entry name" value="ATP_syn_F0_a_bact/chloroplast"/>
</dbReference>
<keyword evidence="5 11" id="KW-0812">Transmembrane</keyword>
<reference evidence="13 14" key="1">
    <citation type="submission" date="2019-06" db="EMBL/GenBank/DDBJ databases">
        <title>Whole genome shotgun sequence of Brevibacillus agri NBRC 15538.</title>
        <authorList>
            <person name="Hosoyama A."/>
            <person name="Uohara A."/>
            <person name="Ohji S."/>
            <person name="Ichikawa N."/>
        </authorList>
    </citation>
    <scope>NUCLEOTIDE SEQUENCE [LARGE SCALE GENOMIC DNA]</scope>
    <source>
        <strain evidence="13 14">NBRC 15538</strain>
    </source>
</reference>
<keyword evidence="3 11" id="KW-0813">Transport</keyword>
<dbReference type="NCBIfam" id="TIGR01131">
    <property type="entry name" value="ATP_synt_6_or_A"/>
    <property type="match status" value="1"/>
</dbReference>
<comment type="caution">
    <text evidence="13">The sequence shown here is derived from an EMBL/GenBank/DDBJ whole genome shotgun (WGS) entry which is preliminary data.</text>
</comment>
<feature type="transmembrane region" description="Helical" evidence="11">
    <location>
        <begin position="12"/>
        <end position="37"/>
    </location>
</feature>
<dbReference type="PANTHER" id="PTHR42823:SF3">
    <property type="entry name" value="ATP SYNTHASE SUBUNIT A, CHLOROPLASTIC"/>
    <property type="match status" value="1"/>
</dbReference>
<evidence type="ECO:0000256" key="10">
    <source>
        <dbReference type="ARBA" id="ARBA00023310"/>
    </source>
</evidence>
<evidence type="ECO:0000256" key="1">
    <source>
        <dbReference type="ARBA" id="ARBA00004141"/>
    </source>
</evidence>
<sequence length="274" mass="30547">MKYMHYSLRFEWLGMVFDISTILMILVTSLVVLLLCIGMTRNLTSATPSGAQNVMEWIVDFVTGITKSYISPKKAAGFVSLALTLFLYIFLGNQLGLVFNVNTAHHNSPDHQVSEKVKDMLTASTSEEAKQQKLAKLEEELNSTDPHSHGVVIGWWKSPTATPSVTFALAFIVLLYAHYLGIKKSFGGWLKHTFLNPIHILEEFIIKPLTLPLRLFGNIFAGEVLIAFLLGVGIFGSIPLFLWLGYSVFVGSVQAFIFTTLAMVYLSQQVNEDH</sequence>
<name>A0ABQ0SRA9_9BACL</name>
<evidence type="ECO:0000256" key="6">
    <source>
        <dbReference type="ARBA" id="ARBA00022781"/>
    </source>
</evidence>
<protein>
    <recommendedName>
        <fullName evidence="11 12">ATP synthase subunit a</fullName>
    </recommendedName>
    <alternativeName>
        <fullName evidence="11">ATP synthase F0 sector subunit a</fullName>
    </alternativeName>
    <alternativeName>
        <fullName evidence="11">F-ATPase subunit 6</fullName>
    </alternativeName>
</protein>
<feature type="transmembrane region" description="Helical" evidence="11">
    <location>
        <begin position="164"/>
        <end position="182"/>
    </location>
</feature>
<dbReference type="PANTHER" id="PTHR42823">
    <property type="entry name" value="ATP SYNTHASE SUBUNIT A, CHLOROPLASTIC"/>
    <property type="match status" value="1"/>
</dbReference>
<evidence type="ECO:0000256" key="3">
    <source>
        <dbReference type="ARBA" id="ARBA00022448"/>
    </source>
</evidence>
<comment type="subcellular location">
    <subcellularLocation>
        <location evidence="11 12">Cell membrane</location>
        <topology evidence="11 12">Multi-pass membrane protein</topology>
    </subcellularLocation>
    <subcellularLocation>
        <location evidence="1">Membrane</location>
        <topology evidence="1">Multi-pass membrane protein</topology>
    </subcellularLocation>
</comment>
<evidence type="ECO:0000256" key="11">
    <source>
        <dbReference type="HAMAP-Rule" id="MF_01393"/>
    </source>
</evidence>
<dbReference type="EMBL" id="BJOD01000023">
    <property type="protein sequence ID" value="GED26407.1"/>
    <property type="molecule type" value="Genomic_DNA"/>
</dbReference>
<dbReference type="HAMAP" id="MF_01393">
    <property type="entry name" value="ATP_synth_a_bact"/>
    <property type="match status" value="1"/>
</dbReference>
<keyword evidence="10 11" id="KW-0066">ATP synthesis</keyword>
<keyword evidence="8 11" id="KW-0406">Ion transport</keyword>
<evidence type="ECO:0000256" key="2">
    <source>
        <dbReference type="ARBA" id="ARBA00006810"/>
    </source>
</evidence>
<evidence type="ECO:0000256" key="4">
    <source>
        <dbReference type="ARBA" id="ARBA00022547"/>
    </source>
</evidence>